<keyword evidence="1" id="KW-0560">Oxidoreductase</keyword>
<dbReference type="InterPro" id="IPR023210">
    <property type="entry name" value="NADP_OxRdtase_dom"/>
</dbReference>
<dbReference type="EMBL" id="OX458333">
    <property type="protein sequence ID" value="CAI8875206.1"/>
    <property type="molecule type" value="Genomic_DNA"/>
</dbReference>
<sequence length="290" mass="31966">MSQREINGTGIRVTAIGLGAMPLSIQGRPSEEQAFQVIEAFLAAGGNFIDTANVYCLDDSDIGHNERLIVKVLDQLGKRDQVVIATKGGLKRPGGEWVVDGDPKFLRRSCEQSLRDLKTDCIELYQLHAVDPNFGLLPSLEELIKLRDEGKIRHIGLSNVVHVDIIQAALDHTPIVSVQNRCNPFEKQDFANGIIDFCRLKGITYIPHSPVGGHYGHVRLGHSELMGRLAEKYGASRYCIALAWLLAKGEHIIPIPGASKPTSIADSMRAMNIRLDPEDIHAIDTLPELR</sequence>
<protein>
    <submittedName>
        <fullName evidence="3">Aryl-alcohol dehydrogenase-like predicted oxidoreductase</fullName>
    </submittedName>
</protein>
<dbReference type="CDD" id="cd19088">
    <property type="entry name" value="AKR_AKR13B1"/>
    <property type="match status" value="1"/>
</dbReference>
<dbReference type="RefSeq" id="WP_026611240.1">
    <property type="nucleotide sequence ID" value="NZ_OX458333.1"/>
</dbReference>
<dbReference type="InterPro" id="IPR050791">
    <property type="entry name" value="Aldo-Keto_reductase"/>
</dbReference>
<dbReference type="InterPro" id="IPR036812">
    <property type="entry name" value="NAD(P)_OxRdtase_dom_sf"/>
</dbReference>
<dbReference type="Pfam" id="PF00248">
    <property type="entry name" value="Aldo_ket_red"/>
    <property type="match status" value="1"/>
</dbReference>
<dbReference type="Proteomes" id="UP001162030">
    <property type="component" value="Chromosome"/>
</dbReference>
<organism evidence="3 4">
    <name type="scientific">Methylocaldum szegediense</name>
    <dbReference type="NCBI Taxonomy" id="73780"/>
    <lineage>
        <taxon>Bacteria</taxon>
        <taxon>Pseudomonadati</taxon>
        <taxon>Pseudomonadota</taxon>
        <taxon>Gammaproteobacteria</taxon>
        <taxon>Methylococcales</taxon>
        <taxon>Methylococcaceae</taxon>
        <taxon>Methylocaldum</taxon>
    </lineage>
</organism>
<proteinExistence type="predicted"/>
<evidence type="ECO:0000313" key="3">
    <source>
        <dbReference type="EMBL" id="CAI8875206.1"/>
    </source>
</evidence>
<reference evidence="3 4" key="1">
    <citation type="submission" date="2023-03" db="EMBL/GenBank/DDBJ databases">
        <authorList>
            <person name="Pearce D."/>
        </authorList>
    </citation>
    <scope>NUCLEOTIDE SEQUENCE [LARGE SCALE GENOMIC DNA]</scope>
    <source>
        <strain evidence="3">Msz</strain>
    </source>
</reference>
<keyword evidence="4" id="KW-1185">Reference proteome</keyword>
<feature type="domain" description="NADP-dependent oxidoreductase" evidence="2">
    <location>
        <begin position="15"/>
        <end position="286"/>
    </location>
</feature>
<dbReference type="PANTHER" id="PTHR43625:SF40">
    <property type="entry name" value="ALDO-KETO REDUCTASE YAKC [NADP(+)]"/>
    <property type="match status" value="1"/>
</dbReference>
<accession>A0ABN8X965</accession>
<name>A0ABN8X965_9GAMM</name>
<dbReference type="Gene3D" id="3.20.20.100">
    <property type="entry name" value="NADP-dependent oxidoreductase domain"/>
    <property type="match status" value="1"/>
</dbReference>
<dbReference type="InterPro" id="IPR020471">
    <property type="entry name" value="AKR"/>
</dbReference>
<dbReference type="PRINTS" id="PR00069">
    <property type="entry name" value="ALDKETRDTASE"/>
</dbReference>
<evidence type="ECO:0000256" key="1">
    <source>
        <dbReference type="ARBA" id="ARBA00023002"/>
    </source>
</evidence>
<gene>
    <name evidence="3" type="ORF">MSZNOR_2959</name>
</gene>
<dbReference type="SUPFAM" id="SSF51430">
    <property type="entry name" value="NAD(P)-linked oxidoreductase"/>
    <property type="match status" value="1"/>
</dbReference>
<dbReference type="PANTHER" id="PTHR43625">
    <property type="entry name" value="AFLATOXIN B1 ALDEHYDE REDUCTASE"/>
    <property type="match status" value="1"/>
</dbReference>
<evidence type="ECO:0000313" key="4">
    <source>
        <dbReference type="Proteomes" id="UP001162030"/>
    </source>
</evidence>
<evidence type="ECO:0000259" key="2">
    <source>
        <dbReference type="Pfam" id="PF00248"/>
    </source>
</evidence>